<accession>A0A8J4PP56</accession>
<proteinExistence type="predicted"/>
<keyword evidence="3" id="KW-1185">Reference proteome</keyword>
<evidence type="ECO:0000313" key="2">
    <source>
        <dbReference type="EMBL" id="KAF2071148.1"/>
    </source>
</evidence>
<dbReference type="EMBL" id="AJWJ01000408">
    <property type="protein sequence ID" value="KAF2071148.1"/>
    <property type="molecule type" value="Genomic_DNA"/>
</dbReference>
<dbReference type="Proteomes" id="UP000695562">
    <property type="component" value="Unassembled WGS sequence"/>
</dbReference>
<gene>
    <name evidence="2" type="ORF">CYY_007538</name>
</gene>
<protein>
    <submittedName>
        <fullName evidence="2">Uncharacterized protein</fullName>
    </submittedName>
</protein>
<reference evidence="2" key="1">
    <citation type="submission" date="2020-01" db="EMBL/GenBank/DDBJ databases">
        <title>Development of genomics and gene disruption for Polysphondylium violaceum indicates a role for the polyketide synthase stlB in stalk morphogenesis.</title>
        <authorList>
            <person name="Narita B."/>
            <person name="Kawabe Y."/>
            <person name="Kin K."/>
            <person name="Saito T."/>
            <person name="Gibbs R."/>
            <person name="Kuspa A."/>
            <person name="Muzny D."/>
            <person name="Queller D."/>
            <person name="Richards S."/>
            <person name="Strassman J."/>
            <person name="Sucgang R."/>
            <person name="Worley K."/>
            <person name="Schaap P."/>
        </authorList>
    </citation>
    <scope>NUCLEOTIDE SEQUENCE</scope>
    <source>
        <strain evidence="2">QSvi11</strain>
    </source>
</reference>
<dbReference type="AlphaFoldDB" id="A0A8J4PP56"/>
<keyword evidence="1" id="KW-0812">Transmembrane</keyword>
<keyword evidence="1" id="KW-0472">Membrane</keyword>
<evidence type="ECO:0000313" key="3">
    <source>
        <dbReference type="Proteomes" id="UP000695562"/>
    </source>
</evidence>
<keyword evidence="1" id="KW-1133">Transmembrane helix</keyword>
<evidence type="ECO:0000256" key="1">
    <source>
        <dbReference type="SAM" id="Phobius"/>
    </source>
</evidence>
<sequence length="435" mass="47293">MINDPTCIPEILGFKNLRIVETLGEAKRKARIHNDAAGINSILSSKPATAVTLASPPQLITNAATSQIYKSNNWAKIKSLQDQADKDLRSMFTLMKDHPDAAWKRAIDDTTGIELYVTWTPQGSYCWSFCPSVNPGSVNNDPNTKFNANCQYGTFSKSTSICGIHTYNLGLSTLSTQIDVAGTIAGFVSKVMKKGVNFFAEDLIKMLSESAAEAGLDAVFTIGSAVLGAVCSAAVFIVVFIGIMYFYNFLNKRFQIVVNIYNWDSINDWKIPSQHVSNAINPGKDKDDKINISIPKLTNAANVMLPPDLRDLLNITDLETVCSYSTIVYENEKTFAQGCSFAFPVTLGNNGNQGFTYAFECPWVADNGHYIEGTVQDPTSFLTKANSHWVKSTAPLKTTAASNVPVFASIDALHGGDANGSDSYCVNIHINGSPQ</sequence>
<name>A0A8J4PP56_9MYCE</name>
<organism evidence="2 3">
    <name type="scientific">Polysphondylium violaceum</name>
    <dbReference type="NCBI Taxonomy" id="133409"/>
    <lineage>
        <taxon>Eukaryota</taxon>
        <taxon>Amoebozoa</taxon>
        <taxon>Evosea</taxon>
        <taxon>Eumycetozoa</taxon>
        <taxon>Dictyostelia</taxon>
        <taxon>Dictyosteliales</taxon>
        <taxon>Dictyosteliaceae</taxon>
        <taxon>Polysphondylium</taxon>
    </lineage>
</organism>
<feature type="transmembrane region" description="Helical" evidence="1">
    <location>
        <begin position="225"/>
        <end position="247"/>
    </location>
</feature>
<comment type="caution">
    <text evidence="2">The sequence shown here is derived from an EMBL/GenBank/DDBJ whole genome shotgun (WGS) entry which is preliminary data.</text>
</comment>